<organism evidence="2 3">
    <name type="scientific">Bacillus daqingensis</name>
    <dbReference type="NCBI Taxonomy" id="872396"/>
    <lineage>
        <taxon>Bacteria</taxon>
        <taxon>Bacillati</taxon>
        <taxon>Bacillota</taxon>
        <taxon>Bacilli</taxon>
        <taxon>Bacillales</taxon>
        <taxon>Bacillaceae</taxon>
        <taxon>Bacillus</taxon>
    </lineage>
</organism>
<feature type="domain" description="Acyl-CoA dehydrogenase/oxidase N-terminal" evidence="1">
    <location>
        <begin position="11"/>
        <end position="107"/>
    </location>
</feature>
<dbReference type="EMBL" id="JBHSGK010000020">
    <property type="protein sequence ID" value="MFC4737871.1"/>
    <property type="molecule type" value="Genomic_DNA"/>
</dbReference>
<reference evidence="3" key="1">
    <citation type="journal article" date="2019" name="Int. J. Syst. Evol. Microbiol.">
        <title>The Global Catalogue of Microorganisms (GCM) 10K type strain sequencing project: providing services to taxonomists for standard genome sequencing and annotation.</title>
        <authorList>
            <consortium name="The Broad Institute Genomics Platform"/>
            <consortium name="The Broad Institute Genome Sequencing Center for Infectious Disease"/>
            <person name="Wu L."/>
            <person name="Ma J."/>
        </authorList>
    </citation>
    <scope>NUCLEOTIDE SEQUENCE [LARGE SCALE GENOMIC DNA]</scope>
    <source>
        <strain evidence="3">JCM 12165</strain>
    </source>
</reference>
<evidence type="ECO:0000259" key="1">
    <source>
        <dbReference type="Pfam" id="PF02771"/>
    </source>
</evidence>
<dbReference type="SUPFAM" id="SSF56645">
    <property type="entry name" value="Acyl-CoA dehydrogenase NM domain-like"/>
    <property type="match status" value="1"/>
</dbReference>
<dbReference type="PANTHER" id="PTHR43884">
    <property type="entry name" value="ACYL-COA DEHYDROGENASE"/>
    <property type="match status" value="1"/>
</dbReference>
<sequence>MQTVHQEEVLSSLLQEELKPLVRAVDEKAYYPESFLLSLGRHGLLSSKGKTIAEAAQSEAEVVRAVSSVCMTTGFNLWCHLAALTYVRHTDNEALRERFLEPLENGELLGATGLSNPMKFYADLEKLHLRAERVKGGYVLNGALPAVSNLGEGHWFGAIAHAENTRVMAFISCDAKGLSLKEKVSYLGLNGSATYACKFEHVFIPDEQILAEDADTFVPKMRPYFVTYQVPLGVGVTEAAVASMKKCSSKQNGANAVLPVQPEHIQERLDHVKQSFRDQLEQGVTWKGILEVRRSTVYLTLDAVQAAMMHAGGSAYLQTSADGRRLREAYFFLNLTPTARHLERMLAN</sequence>
<keyword evidence="3" id="KW-1185">Reference proteome</keyword>
<dbReference type="Pfam" id="PF02771">
    <property type="entry name" value="Acyl-CoA_dh_N"/>
    <property type="match status" value="1"/>
</dbReference>
<proteinExistence type="predicted"/>
<gene>
    <name evidence="2" type="ORF">ACFO4L_14920</name>
</gene>
<dbReference type="Gene3D" id="1.10.540.10">
    <property type="entry name" value="Acyl-CoA dehydrogenase/oxidase, N-terminal domain"/>
    <property type="match status" value="1"/>
</dbReference>
<protein>
    <submittedName>
        <fullName evidence="2">Acyl-CoA dehydrogenase family protein</fullName>
    </submittedName>
</protein>
<dbReference type="RefSeq" id="WP_377910460.1">
    <property type="nucleotide sequence ID" value="NZ_JBHSGK010000020.1"/>
</dbReference>
<comment type="caution">
    <text evidence="2">The sequence shown here is derived from an EMBL/GenBank/DDBJ whole genome shotgun (WGS) entry which is preliminary data.</text>
</comment>
<dbReference type="InterPro" id="IPR037069">
    <property type="entry name" value="AcylCoA_DH/ox_N_sf"/>
</dbReference>
<dbReference type="Gene3D" id="2.40.110.10">
    <property type="entry name" value="Butyryl-CoA Dehydrogenase, subunit A, domain 2"/>
    <property type="match status" value="1"/>
</dbReference>
<dbReference type="InterPro" id="IPR009100">
    <property type="entry name" value="AcylCoA_DH/oxidase_NM_dom_sf"/>
</dbReference>
<dbReference type="InterPro" id="IPR013786">
    <property type="entry name" value="AcylCoA_DH/ox_N"/>
</dbReference>
<evidence type="ECO:0000313" key="3">
    <source>
        <dbReference type="Proteomes" id="UP001595896"/>
    </source>
</evidence>
<dbReference type="Proteomes" id="UP001595896">
    <property type="component" value="Unassembled WGS sequence"/>
</dbReference>
<evidence type="ECO:0000313" key="2">
    <source>
        <dbReference type="EMBL" id="MFC4737871.1"/>
    </source>
</evidence>
<name>A0ABV9NYA5_9BACI</name>
<dbReference type="PANTHER" id="PTHR43884:SF12">
    <property type="entry name" value="ISOVALERYL-COA DEHYDROGENASE, MITOCHONDRIAL-RELATED"/>
    <property type="match status" value="1"/>
</dbReference>
<accession>A0ABV9NYA5</accession>
<dbReference type="InterPro" id="IPR046373">
    <property type="entry name" value="Acyl-CoA_Oxase/DH_mid-dom_sf"/>
</dbReference>